<sequence length="96" mass="11345">MFFYFFALTEHEYVWLDNGKYEKLQQISASFQSDNFLPILGFEYSNLIAGHYVVLNTNTFKSSWGDLSPDDLYSWLKKPEQKDALVIFAHLGFHFY</sequence>
<dbReference type="AlphaFoldDB" id="A0A432G7G0"/>
<reference evidence="1 2" key="1">
    <citation type="submission" date="2018-06" db="EMBL/GenBank/DDBJ databases">
        <title>Combined omics and stable isotope probing to characterize newly discovered Mariana Back-Arc vent microbial communities.</title>
        <authorList>
            <person name="Trembath-Reichert E."/>
            <person name="Huber J.A."/>
        </authorList>
    </citation>
    <scope>NUCLEOTIDE SEQUENCE [LARGE SCALE GENOMIC DNA]</scope>
    <source>
        <strain evidence="1">MAG 63_1</strain>
    </source>
</reference>
<evidence type="ECO:0000313" key="2">
    <source>
        <dbReference type="Proteomes" id="UP000286801"/>
    </source>
</evidence>
<evidence type="ECO:0000313" key="1">
    <source>
        <dbReference type="EMBL" id="RTZ79726.1"/>
    </source>
</evidence>
<protein>
    <submittedName>
        <fullName evidence="1">Uncharacterized protein</fullName>
    </submittedName>
</protein>
<dbReference type="Proteomes" id="UP000286801">
    <property type="component" value="Unassembled WGS sequence"/>
</dbReference>
<organism evidence="1 2">
    <name type="scientific">SAR324 cluster bacterium</name>
    <dbReference type="NCBI Taxonomy" id="2024889"/>
    <lineage>
        <taxon>Bacteria</taxon>
        <taxon>Deltaproteobacteria</taxon>
        <taxon>SAR324 cluster</taxon>
    </lineage>
</organism>
<accession>A0A432G7G0</accession>
<dbReference type="EMBL" id="QNZL01000132">
    <property type="protein sequence ID" value="RTZ79726.1"/>
    <property type="molecule type" value="Genomic_DNA"/>
</dbReference>
<dbReference type="Gene3D" id="3.20.20.140">
    <property type="entry name" value="Metal-dependent hydrolases"/>
    <property type="match status" value="1"/>
</dbReference>
<gene>
    <name evidence="1" type="ORF">DSY97_04790</name>
</gene>
<name>A0A432G7G0_9DELT</name>
<comment type="caution">
    <text evidence="1">The sequence shown here is derived from an EMBL/GenBank/DDBJ whole genome shotgun (WGS) entry which is preliminary data.</text>
</comment>
<proteinExistence type="predicted"/>